<dbReference type="InterPro" id="IPR001878">
    <property type="entry name" value="Znf_CCHC"/>
</dbReference>
<reference evidence="4" key="1">
    <citation type="submission" date="2016-04" db="EMBL/GenBank/DDBJ databases">
        <title>Cephalotus genome sequencing.</title>
        <authorList>
            <person name="Fukushima K."/>
            <person name="Hasebe M."/>
            <person name="Fang X."/>
        </authorList>
    </citation>
    <scope>NUCLEOTIDE SEQUENCE [LARGE SCALE GENOMIC DNA]</scope>
    <source>
        <strain evidence="4">cv. St1</strain>
    </source>
</reference>
<protein>
    <recommendedName>
        <fullName evidence="2">CCHC-type domain-containing protein</fullName>
    </recommendedName>
</protein>
<evidence type="ECO:0000259" key="2">
    <source>
        <dbReference type="PROSITE" id="PS50158"/>
    </source>
</evidence>
<dbReference type="GO" id="GO:0008270">
    <property type="term" value="F:zinc ion binding"/>
    <property type="evidence" value="ECO:0007669"/>
    <property type="project" value="UniProtKB-KW"/>
</dbReference>
<dbReference type="OrthoDB" id="2007203at2759"/>
<name>A0A1Q3ALK8_CEPFO</name>
<dbReference type="PROSITE" id="PS50158">
    <property type="entry name" value="ZF_CCHC"/>
    <property type="match status" value="1"/>
</dbReference>
<organism evidence="3 4">
    <name type="scientific">Cephalotus follicularis</name>
    <name type="common">Albany pitcher plant</name>
    <dbReference type="NCBI Taxonomy" id="3775"/>
    <lineage>
        <taxon>Eukaryota</taxon>
        <taxon>Viridiplantae</taxon>
        <taxon>Streptophyta</taxon>
        <taxon>Embryophyta</taxon>
        <taxon>Tracheophyta</taxon>
        <taxon>Spermatophyta</taxon>
        <taxon>Magnoliopsida</taxon>
        <taxon>eudicotyledons</taxon>
        <taxon>Gunneridae</taxon>
        <taxon>Pentapetalae</taxon>
        <taxon>rosids</taxon>
        <taxon>fabids</taxon>
        <taxon>Oxalidales</taxon>
        <taxon>Cephalotaceae</taxon>
        <taxon>Cephalotus</taxon>
    </lineage>
</organism>
<sequence length="135" mass="15409">MNEIEVLNVSSKLSNDFVEENKKLKLEVDALKKTFSKFSSSNAKLDNLLGLQRCVFDEAGLDYEEMINVKHFNNFFVKKDEHKIVCNYCGRIGHISTSCIHKKNLGLVKARKVWVPNGTTFTNPQGLKFTWVPKA</sequence>
<evidence type="ECO:0000256" key="1">
    <source>
        <dbReference type="PROSITE-ProRule" id="PRU00047"/>
    </source>
</evidence>
<dbReference type="SUPFAM" id="SSF57756">
    <property type="entry name" value="Retrovirus zinc finger-like domains"/>
    <property type="match status" value="1"/>
</dbReference>
<dbReference type="EMBL" id="BDDD01000002">
    <property type="protein sequence ID" value="GAV56520.1"/>
    <property type="molecule type" value="Genomic_DNA"/>
</dbReference>
<evidence type="ECO:0000313" key="4">
    <source>
        <dbReference type="Proteomes" id="UP000187406"/>
    </source>
</evidence>
<proteinExistence type="predicted"/>
<keyword evidence="1" id="KW-0862">Zinc</keyword>
<dbReference type="InParanoid" id="A0A1Q3ALK8"/>
<gene>
    <name evidence="3" type="ORF">CFOL_v3_00062</name>
</gene>
<keyword evidence="1" id="KW-0863">Zinc-finger</keyword>
<dbReference type="Proteomes" id="UP000187406">
    <property type="component" value="Unassembled WGS sequence"/>
</dbReference>
<keyword evidence="4" id="KW-1185">Reference proteome</keyword>
<feature type="domain" description="CCHC-type" evidence="2">
    <location>
        <begin position="86"/>
        <end position="99"/>
    </location>
</feature>
<keyword evidence="1" id="KW-0479">Metal-binding</keyword>
<comment type="caution">
    <text evidence="3">The sequence shown here is derived from an EMBL/GenBank/DDBJ whole genome shotgun (WGS) entry which is preliminary data.</text>
</comment>
<dbReference type="InterPro" id="IPR036875">
    <property type="entry name" value="Znf_CCHC_sf"/>
</dbReference>
<dbReference type="GO" id="GO:0003676">
    <property type="term" value="F:nucleic acid binding"/>
    <property type="evidence" value="ECO:0007669"/>
    <property type="project" value="InterPro"/>
</dbReference>
<accession>A0A1Q3ALK8</accession>
<evidence type="ECO:0000313" key="3">
    <source>
        <dbReference type="EMBL" id="GAV56520.1"/>
    </source>
</evidence>
<dbReference type="AlphaFoldDB" id="A0A1Q3ALK8"/>